<dbReference type="AlphaFoldDB" id="A0A0G0EEE4"/>
<keyword evidence="1" id="KW-1133">Transmembrane helix</keyword>
<feature type="transmembrane region" description="Helical" evidence="1">
    <location>
        <begin position="12"/>
        <end position="37"/>
    </location>
</feature>
<proteinExistence type="predicted"/>
<accession>A0A0G0EEE4</accession>
<gene>
    <name evidence="2" type="ORF">UR64_C0020G0005</name>
</gene>
<evidence type="ECO:0000313" key="2">
    <source>
        <dbReference type="EMBL" id="KKP65702.1"/>
    </source>
</evidence>
<dbReference type="InterPro" id="IPR007060">
    <property type="entry name" value="FtsL/DivIC"/>
</dbReference>
<evidence type="ECO:0008006" key="4">
    <source>
        <dbReference type="Google" id="ProtNLM"/>
    </source>
</evidence>
<protein>
    <recommendedName>
        <fullName evidence="4">Septum formation initiator</fullName>
    </recommendedName>
</protein>
<keyword evidence="1" id="KW-0812">Transmembrane</keyword>
<organism evidence="2 3">
    <name type="scientific">Candidatus Nomurabacteria bacterium GW2011_GWE1_35_16</name>
    <dbReference type="NCBI Taxonomy" id="1618761"/>
    <lineage>
        <taxon>Bacteria</taxon>
        <taxon>Candidatus Nomuraibacteriota</taxon>
    </lineage>
</organism>
<dbReference type="Pfam" id="PF04977">
    <property type="entry name" value="DivIC"/>
    <property type="match status" value="1"/>
</dbReference>
<dbReference type="Proteomes" id="UP000034952">
    <property type="component" value="Unassembled WGS sequence"/>
</dbReference>
<dbReference type="EMBL" id="LBPY01000020">
    <property type="protein sequence ID" value="KKP65702.1"/>
    <property type="molecule type" value="Genomic_DNA"/>
</dbReference>
<reference evidence="2 3" key="1">
    <citation type="journal article" date="2015" name="Nature">
        <title>rRNA introns, odd ribosomes, and small enigmatic genomes across a large radiation of phyla.</title>
        <authorList>
            <person name="Brown C.T."/>
            <person name="Hug L.A."/>
            <person name="Thomas B.C."/>
            <person name="Sharon I."/>
            <person name="Castelle C.J."/>
            <person name="Singh A."/>
            <person name="Wilkins M.J."/>
            <person name="Williams K.H."/>
            <person name="Banfield J.F."/>
        </authorList>
    </citation>
    <scope>NUCLEOTIDE SEQUENCE [LARGE SCALE GENOMIC DNA]</scope>
</reference>
<keyword evidence="1" id="KW-0472">Membrane</keyword>
<name>A0A0G0EEE4_9BACT</name>
<sequence length="126" mass="14855">MSEFNRKNTNNFWHSPLVLIVLFCILVLFMYNIIGLIEKERETANKKNIILSNIETLRNREKSLSLDIEKLKTEEGIEETIRDKYQVVKEGEKMVVIVDEEKKESIVLGEENKHGFIEWIKGIFKN</sequence>
<evidence type="ECO:0000313" key="3">
    <source>
        <dbReference type="Proteomes" id="UP000034952"/>
    </source>
</evidence>
<comment type="caution">
    <text evidence="2">The sequence shown here is derived from an EMBL/GenBank/DDBJ whole genome shotgun (WGS) entry which is preliminary data.</text>
</comment>
<evidence type="ECO:0000256" key="1">
    <source>
        <dbReference type="SAM" id="Phobius"/>
    </source>
</evidence>